<dbReference type="InterPro" id="IPR037272">
    <property type="entry name" value="SNS_sf"/>
</dbReference>
<evidence type="ECO:0000256" key="5">
    <source>
        <dbReference type="ARBA" id="ARBA00023136"/>
    </source>
</evidence>
<feature type="transmembrane region" description="Helical" evidence="6">
    <location>
        <begin position="353"/>
        <end position="375"/>
    </location>
</feature>
<dbReference type="RefSeq" id="WP_089747626.1">
    <property type="nucleotide sequence ID" value="NZ_FOGF01000042.1"/>
</dbReference>
<keyword evidence="3 6" id="KW-0812">Transmembrane</keyword>
<dbReference type="SUPFAM" id="SSF161070">
    <property type="entry name" value="SNF-like"/>
    <property type="match status" value="1"/>
</dbReference>
<name>A0A1H9NNC9_9LACT</name>
<evidence type="ECO:0000313" key="7">
    <source>
        <dbReference type="EMBL" id="SER37149.1"/>
    </source>
</evidence>
<feature type="transmembrane region" description="Helical" evidence="6">
    <location>
        <begin position="43"/>
        <end position="67"/>
    </location>
</feature>
<dbReference type="Pfam" id="PF00209">
    <property type="entry name" value="SNF"/>
    <property type="match status" value="2"/>
</dbReference>
<feature type="transmembrane region" description="Helical" evidence="6">
    <location>
        <begin position="148"/>
        <end position="168"/>
    </location>
</feature>
<feature type="transmembrane region" description="Helical" evidence="6">
    <location>
        <begin position="12"/>
        <end position="31"/>
    </location>
</feature>
<dbReference type="PANTHER" id="PTHR42948">
    <property type="entry name" value="TRANSPORTER"/>
    <property type="match status" value="1"/>
</dbReference>
<proteinExistence type="predicted"/>
<evidence type="ECO:0000313" key="8">
    <source>
        <dbReference type="Proteomes" id="UP000198556"/>
    </source>
</evidence>
<reference evidence="7 8" key="1">
    <citation type="submission" date="2016-10" db="EMBL/GenBank/DDBJ databases">
        <authorList>
            <person name="de Groot N.N."/>
        </authorList>
    </citation>
    <scope>NUCLEOTIDE SEQUENCE [LARGE SCALE GENOMIC DNA]</scope>
    <source>
        <strain evidence="7 8">DSM 15827</strain>
    </source>
</reference>
<evidence type="ECO:0000256" key="2">
    <source>
        <dbReference type="ARBA" id="ARBA00022448"/>
    </source>
</evidence>
<feature type="transmembrane region" description="Helical" evidence="6">
    <location>
        <begin position="436"/>
        <end position="457"/>
    </location>
</feature>
<evidence type="ECO:0000256" key="4">
    <source>
        <dbReference type="ARBA" id="ARBA00022989"/>
    </source>
</evidence>
<dbReference type="PROSITE" id="PS50267">
    <property type="entry name" value="NA_NEUROTRAN_SYMP_3"/>
    <property type="match status" value="1"/>
</dbReference>
<feature type="transmembrane region" description="Helical" evidence="6">
    <location>
        <begin position="88"/>
        <end position="110"/>
    </location>
</feature>
<feature type="transmembrane region" description="Helical" evidence="6">
    <location>
        <begin position="219"/>
        <end position="247"/>
    </location>
</feature>
<dbReference type="InterPro" id="IPR047218">
    <property type="entry name" value="YocR/YhdH-like"/>
</dbReference>
<organism evidence="7 8">
    <name type="scientific">Granulicatella balaenopterae</name>
    <dbReference type="NCBI Taxonomy" id="137733"/>
    <lineage>
        <taxon>Bacteria</taxon>
        <taxon>Bacillati</taxon>
        <taxon>Bacillota</taxon>
        <taxon>Bacilli</taxon>
        <taxon>Lactobacillales</taxon>
        <taxon>Carnobacteriaceae</taxon>
        <taxon>Granulicatella</taxon>
    </lineage>
</organism>
<protein>
    <submittedName>
        <fullName evidence="7">Neurotransmitter:Na+ symporter, NSS family</fullName>
    </submittedName>
</protein>
<keyword evidence="5 6" id="KW-0472">Membrane</keyword>
<dbReference type="PANTHER" id="PTHR42948:SF1">
    <property type="entry name" value="TRANSPORTER"/>
    <property type="match status" value="1"/>
</dbReference>
<feature type="transmembrane region" description="Helical" evidence="6">
    <location>
        <begin position="311"/>
        <end position="332"/>
    </location>
</feature>
<dbReference type="STRING" id="137733.SAMN05421767_1424"/>
<dbReference type="NCBIfam" id="NF037979">
    <property type="entry name" value="Na_transp"/>
    <property type="match status" value="1"/>
</dbReference>
<evidence type="ECO:0000256" key="3">
    <source>
        <dbReference type="ARBA" id="ARBA00022692"/>
    </source>
</evidence>
<sequence length="466" mass="50439">MDEQLTKGKFNTNFGFLMAAIGSAVGLGNLWGFPYKMGEGGGFAFLLMYIVLAIVIGYSCMVAELALGRKSGKGAIGAYRAIDSKFQFNGWLACLSPLFLLMFYCALGGYCIKYLVANFGNIFGANWGIHSTDSQTYFLNFVSNTGEAMIFAIIFLVLTIVIVSLGVAKGLEKFSVTAMPILFVMLLIVVVRSVTLPGASEGIRFMFTPNWQIFHGLGWVKVLAAAGGQLFFSLSLSSGCLIAFSSYLDKKENLERNALIIPLADTMVALLAGLATIPAVFSAGLEPTQGPGMLFITLQTVFQGMGKAGPLFGTAFYFLVFLAALSSSIAMMEGAVSTFIDRRIEAGKEANRPLVTTVIGAIGCVGCLIVTFDALGSSDLPHLFGFSTWIDTFDLFAEGLLMPMNAFIMTIILGWLRPDYIDDEIELSSSYHSKPFVSICLKYIAPLFMLLILVGQLDNFFQLGIF</sequence>
<comment type="subcellular location">
    <subcellularLocation>
        <location evidence="1">Membrane</location>
        <topology evidence="1">Multi-pass membrane protein</topology>
    </subcellularLocation>
</comment>
<accession>A0A1H9NNC9</accession>
<keyword evidence="4 6" id="KW-1133">Transmembrane helix</keyword>
<dbReference type="GO" id="GO:0016020">
    <property type="term" value="C:membrane"/>
    <property type="evidence" value="ECO:0007669"/>
    <property type="project" value="UniProtKB-SubCell"/>
</dbReference>
<evidence type="ECO:0000256" key="6">
    <source>
        <dbReference type="SAM" id="Phobius"/>
    </source>
</evidence>
<gene>
    <name evidence="7" type="ORF">SAMN05421767_1424</name>
</gene>
<keyword evidence="8" id="KW-1185">Reference proteome</keyword>
<feature type="transmembrane region" description="Helical" evidence="6">
    <location>
        <begin position="395"/>
        <end position="416"/>
    </location>
</feature>
<dbReference type="CDD" id="cd10336">
    <property type="entry name" value="SLC6sbd_Tyt1-Like"/>
    <property type="match status" value="1"/>
</dbReference>
<dbReference type="InterPro" id="IPR000175">
    <property type="entry name" value="Na/ntran_symport"/>
</dbReference>
<dbReference type="OrthoDB" id="9762833at2"/>
<dbReference type="AlphaFoldDB" id="A0A1H9NNC9"/>
<feature type="transmembrane region" description="Helical" evidence="6">
    <location>
        <begin position="259"/>
        <end position="281"/>
    </location>
</feature>
<evidence type="ECO:0000256" key="1">
    <source>
        <dbReference type="ARBA" id="ARBA00004141"/>
    </source>
</evidence>
<dbReference type="EMBL" id="FOGF01000042">
    <property type="protein sequence ID" value="SER37149.1"/>
    <property type="molecule type" value="Genomic_DNA"/>
</dbReference>
<dbReference type="PRINTS" id="PR00176">
    <property type="entry name" value="NANEUSMPORT"/>
</dbReference>
<keyword evidence="2" id="KW-0813">Transport</keyword>
<dbReference type="Proteomes" id="UP000198556">
    <property type="component" value="Unassembled WGS sequence"/>
</dbReference>
<feature type="transmembrane region" description="Helical" evidence="6">
    <location>
        <begin position="180"/>
        <end position="199"/>
    </location>
</feature>